<dbReference type="EC" id="3.1.3.48" evidence="1"/>
<feature type="domain" description="Phosphotyrosine protein phosphatase I" evidence="3">
    <location>
        <begin position="39"/>
        <end position="191"/>
    </location>
</feature>
<protein>
    <recommendedName>
        <fullName evidence="1">protein-tyrosine-phosphatase</fullName>
        <ecNumber evidence="1">3.1.3.48</ecNumber>
    </recommendedName>
</protein>
<evidence type="ECO:0000259" key="3">
    <source>
        <dbReference type="SMART" id="SM00226"/>
    </source>
</evidence>
<dbReference type="PANTHER" id="PTHR11717:SF31">
    <property type="entry name" value="LOW MOLECULAR WEIGHT PROTEIN-TYROSINE-PHOSPHATASE ETP-RELATED"/>
    <property type="match status" value="1"/>
</dbReference>
<evidence type="ECO:0000256" key="1">
    <source>
        <dbReference type="ARBA" id="ARBA00013064"/>
    </source>
</evidence>
<dbReference type="InterPro" id="IPR023485">
    <property type="entry name" value="Ptyr_pPase"/>
</dbReference>
<dbReference type="InterPro" id="IPR036196">
    <property type="entry name" value="Ptyr_pPase_sf"/>
</dbReference>
<dbReference type="InterPro" id="IPR050438">
    <property type="entry name" value="LMW_PTPase"/>
</dbReference>
<dbReference type="GO" id="GO:0004725">
    <property type="term" value="F:protein tyrosine phosphatase activity"/>
    <property type="evidence" value="ECO:0007669"/>
    <property type="project" value="UniProtKB-EC"/>
</dbReference>
<organism evidence="4 5">
    <name type="scientific">Pontiella desulfatans</name>
    <dbReference type="NCBI Taxonomy" id="2750659"/>
    <lineage>
        <taxon>Bacteria</taxon>
        <taxon>Pseudomonadati</taxon>
        <taxon>Kiritimatiellota</taxon>
        <taxon>Kiritimatiellia</taxon>
        <taxon>Kiritimatiellales</taxon>
        <taxon>Pontiellaceae</taxon>
        <taxon>Pontiella</taxon>
    </lineage>
</organism>
<reference evidence="4 5" key="1">
    <citation type="submission" date="2019-04" db="EMBL/GenBank/DDBJ databases">
        <authorList>
            <person name="Van Vliet M D."/>
        </authorList>
    </citation>
    <scope>NUCLEOTIDE SEQUENCE [LARGE SCALE GENOMIC DNA]</scope>
    <source>
        <strain evidence="4 5">F1</strain>
    </source>
</reference>
<sequence length="198" mass="22742">MIKPALAKAMDRGIPAYPRLHWRRVIHILVGMGLFGKKFTIIVACKANITRSAYLHGYMEQYLKAHYPYARKKIRILSAGVKARSGSSASQVVKHVAKTQGFSLRGHYSDPFTKKLIKQADVILVMEQWQKENVLERFPMAEGKVFRMMEYLWNGDTEDIRDIPDPTGQNTADYTEFIEVAHSEVERIFRELGREGII</sequence>
<dbReference type="SUPFAM" id="SSF52788">
    <property type="entry name" value="Phosphotyrosine protein phosphatases I"/>
    <property type="match status" value="1"/>
</dbReference>
<proteinExistence type="predicted"/>
<evidence type="ECO:0000313" key="5">
    <source>
        <dbReference type="Proteomes" id="UP000366872"/>
    </source>
</evidence>
<dbReference type="EMBL" id="CAAHFG010000003">
    <property type="protein sequence ID" value="VGO16553.1"/>
    <property type="molecule type" value="Genomic_DNA"/>
</dbReference>
<comment type="catalytic activity">
    <reaction evidence="2">
        <text>O-phospho-L-tyrosyl-[protein] + H2O = L-tyrosyl-[protein] + phosphate</text>
        <dbReference type="Rhea" id="RHEA:10684"/>
        <dbReference type="Rhea" id="RHEA-COMP:10136"/>
        <dbReference type="Rhea" id="RHEA-COMP:20101"/>
        <dbReference type="ChEBI" id="CHEBI:15377"/>
        <dbReference type="ChEBI" id="CHEBI:43474"/>
        <dbReference type="ChEBI" id="CHEBI:46858"/>
        <dbReference type="ChEBI" id="CHEBI:61978"/>
        <dbReference type="EC" id="3.1.3.48"/>
    </reaction>
</comment>
<name>A0A6C2U9L8_PONDE</name>
<dbReference type="Gene3D" id="3.40.50.2300">
    <property type="match status" value="1"/>
</dbReference>
<accession>A0A6C2U9L8</accession>
<dbReference type="Proteomes" id="UP000366872">
    <property type="component" value="Unassembled WGS sequence"/>
</dbReference>
<dbReference type="AlphaFoldDB" id="A0A6C2U9L8"/>
<dbReference type="PANTHER" id="PTHR11717">
    <property type="entry name" value="LOW MOLECULAR WEIGHT PROTEIN TYROSINE PHOSPHATASE"/>
    <property type="match status" value="1"/>
</dbReference>
<keyword evidence="5" id="KW-1185">Reference proteome</keyword>
<evidence type="ECO:0000313" key="4">
    <source>
        <dbReference type="EMBL" id="VGO16553.1"/>
    </source>
</evidence>
<gene>
    <name evidence="4" type="primary">ptp</name>
    <name evidence="4" type="ORF">PDESU_05144</name>
</gene>
<dbReference type="Pfam" id="PF01451">
    <property type="entry name" value="LMWPc"/>
    <property type="match status" value="1"/>
</dbReference>
<evidence type="ECO:0000256" key="2">
    <source>
        <dbReference type="ARBA" id="ARBA00051722"/>
    </source>
</evidence>
<dbReference type="SMART" id="SM00226">
    <property type="entry name" value="LMWPc"/>
    <property type="match status" value="1"/>
</dbReference>